<dbReference type="Proteomes" id="UP000308092">
    <property type="component" value="Unassembled WGS sequence"/>
</dbReference>
<reference evidence="2 3" key="1">
    <citation type="submission" date="2019-03" db="EMBL/GenBank/DDBJ databases">
        <title>The genome sequence of a newly discovered highly antifungal drug resistant Aspergillus species, Aspergillus tanneri NIH 1004.</title>
        <authorList>
            <person name="Mounaud S."/>
            <person name="Singh I."/>
            <person name="Joardar V."/>
            <person name="Pakala S."/>
            <person name="Pakala S."/>
            <person name="Venepally P."/>
            <person name="Hoover J."/>
            <person name="Nierman W."/>
            <person name="Chung J."/>
            <person name="Losada L."/>
        </authorList>
    </citation>
    <scope>NUCLEOTIDE SEQUENCE [LARGE SCALE GENOMIC DNA]</scope>
    <source>
        <strain evidence="2 3">NIH1004</strain>
    </source>
</reference>
<organism evidence="2 3">
    <name type="scientific">Aspergillus tanneri</name>
    <dbReference type="NCBI Taxonomy" id="1220188"/>
    <lineage>
        <taxon>Eukaryota</taxon>
        <taxon>Fungi</taxon>
        <taxon>Dikarya</taxon>
        <taxon>Ascomycota</taxon>
        <taxon>Pezizomycotina</taxon>
        <taxon>Eurotiomycetes</taxon>
        <taxon>Eurotiomycetidae</taxon>
        <taxon>Eurotiales</taxon>
        <taxon>Aspergillaceae</taxon>
        <taxon>Aspergillus</taxon>
        <taxon>Aspergillus subgen. Circumdati</taxon>
    </lineage>
</organism>
<evidence type="ECO:0000313" key="3">
    <source>
        <dbReference type="Proteomes" id="UP000308092"/>
    </source>
</evidence>
<comment type="caution">
    <text evidence="2">The sequence shown here is derived from an EMBL/GenBank/DDBJ whole genome shotgun (WGS) entry which is preliminary data.</text>
</comment>
<proteinExistence type="predicted"/>
<dbReference type="Gene3D" id="3.30.70.80">
    <property type="entry name" value="Peptidase S8 propeptide/proteinase inhibitor I9"/>
    <property type="match status" value="1"/>
</dbReference>
<dbReference type="VEuPathDB" id="FungiDB:EYZ11_009753"/>
<keyword evidence="1" id="KW-0732">Signal</keyword>
<evidence type="ECO:0000313" key="2">
    <source>
        <dbReference type="EMBL" id="THC90775.1"/>
    </source>
</evidence>
<dbReference type="EMBL" id="SOSA01000483">
    <property type="protein sequence ID" value="THC90775.1"/>
    <property type="molecule type" value="Genomic_DNA"/>
</dbReference>
<keyword evidence="3" id="KW-1185">Reference proteome</keyword>
<evidence type="ECO:0000256" key="1">
    <source>
        <dbReference type="SAM" id="SignalP"/>
    </source>
</evidence>
<feature type="chain" id="PRO_5020835821" evidence="1">
    <location>
        <begin position="18"/>
        <end position="76"/>
    </location>
</feature>
<dbReference type="AlphaFoldDB" id="A0A4S3J7B7"/>
<protein>
    <submittedName>
        <fullName evidence="2">Uncharacterized protein</fullName>
    </submittedName>
</protein>
<accession>A0A4S3J7B7</accession>
<dbReference type="SUPFAM" id="SSF54897">
    <property type="entry name" value="Protease propeptides/inhibitors"/>
    <property type="match status" value="1"/>
</dbReference>
<name>A0A4S3J7B7_9EURO</name>
<sequence length="76" mass="8638">MKLFFTVLLGCLPLALADFIIVTFPKNTPDRVVKEARQAIIDAGGEITHDYREYPVDLRVPHLKPKLILIIPELIK</sequence>
<dbReference type="InterPro" id="IPR037045">
    <property type="entry name" value="S8pro/Inhibitor_I9_sf"/>
</dbReference>
<gene>
    <name evidence="2" type="ORF">EYZ11_009753</name>
</gene>
<feature type="signal peptide" evidence="1">
    <location>
        <begin position="1"/>
        <end position="17"/>
    </location>
</feature>